<proteinExistence type="predicted"/>
<reference evidence="1 2" key="1">
    <citation type="submission" date="2020-12" db="EMBL/GenBank/DDBJ databases">
        <title>Novel Thalassolituus-related marine hydrocarbonoclastic bacteria mediated algae-derived hydrocarbons mineralization in twilight zone of the northern South China Sea.</title>
        <authorList>
            <person name="Dong C."/>
        </authorList>
    </citation>
    <scope>NUCLEOTIDE SEQUENCE [LARGE SCALE GENOMIC DNA]</scope>
    <source>
        <strain evidence="1 2">IMCC1826</strain>
    </source>
</reference>
<evidence type="ECO:0000313" key="2">
    <source>
        <dbReference type="Proteomes" id="UP000714380"/>
    </source>
</evidence>
<name>A0ABS7ZKI3_9GAMM</name>
<gene>
    <name evidence="1" type="ORF">I9W95_01260</name>
</gene>
<dbReference type="RefSeq" id="WP_225670957.1">
    <property type="nucleotide sequence ID" value="NZ_JAEDAH010000005.1"/>
</dbReference>
<keyword evidence="2" id="KW-1185">Reference proteome</keyword>
<evidence type="ECO:0000313" key="1">
    <source>
        <dbReference type="EMBL" id="MCA6062226.1"/>
    </source>
</evidence>
<accession>A0ABS7ZKI3</accession>
<sequence>MSAQTFRKEGLDNHQIARRAGYMDVASQQLDVVELVRSVLSTTGFQSVLTSNRLSLCLCGRHKALLVLTTIRELQA</sequence>
<comment type="caution">
    <text evidence="1">The sequence shown here is derived from an EMBL/GenBank/DDBJ whole genome shotgun (WGS) entry which is preliminary data.</text>
</comment>
<dbReference type="EMBL" id="JAEDAH010000005">
    <property type="protein sequence ID" value="MCA6062226.1"/>
    <property type="molecule type" value="Genomic_DNA"/>
</dbReference>
<dbReference type="Proteomes" id="UP000714380">
    <property type="component" value="Unassembled WGS sequence"/>
</dbReference>
<organism evidence="1 2">
    <name type="scientific">Thalassolituus marinus</name>
    <dbReference type="NCBI Taxonomy" id="671053"/>
    <lineage>
        <taxon>Bacteria</taxon>
        <taxon>Pseudomonadati</taxon>
        <taxon>Pseudomonadota</taxon>
        <taxon>Gammaproteobacteria</taxon>
        <taxon>Oceanospirillales</taxon>
        <taxon>Oceanospirillaceae</taxon>
        <taxon>Thalassolituus</taxon>
    </lineage>
</organism>
<protein>
    <submittedName>
        <fullName evidence="1">Uncharacterized protein</fullName>
    </submittedName>
</protein>